<comment type="similarity">
    <text evidence="6">Belongs to the PINc/VapC protein family.</text>
</comment>
<dbReference type="RefSeq" id="WP_210096548.1">
    <property type="nucleotide sequence ID" value="NZ_BAAAIO010000001.1"/>
</dbReference>
<name>A0ABS4WLT4_9MICO</name>
<evidence type="ECO:0000256" key="3">
    <source>
        <dbReference type="ARBA" id="ARBA00022723"/>
    </source>
</evidence>
<dbReference type="InterPro" id="IPR029060">
    <property type="entry name" value="PIN-like_dom_sf"/>
</dbReference>
<keyword evidence="9" id="KW-1185">Reference proteome</keyword>
<keyword evidence="6" id="KW-0800">Toxin</keyword>
<organism evidence="8 9">
    <name type="scientific">Microbacterium phyllosphaerae</name>
    <dbReference type="NCBI Taxonomy" id="124798"/>
    <lineage>
        <taxon>Bacteria</taxon>
        <taxon>Bacillati</taxon>
        <taxon>Actinomycetota</taxon>
        <taxon>Actinomycetes</taxon>
        <taxon>Micrococcales</taxon>
        <taxon>Microbacteriaceae</taxon>
        <taxon>Microbacterium</taxon>
    </lineage>
</organism>
<evidence type="ECO:0000256" key="2">
    <source>
        <dbReference type="ARBA" id="ARBA00022722"/>
    </source>
</evidence>
<keyword evidence="5 6" id="KW-0460">Magnesium</keyword>
<gene>
    <name evidence="6" type="primary">vapC</name>
    <name evidence="8" type="ORF">JOF42_000662</name>
</gene>
<sequence>MPTSADLLLDTSAAIALVTEDSAAHDAVRSACTGLGLGLSGHALLETYSVLTRLPGGSRLSPEAAARVIAHEFPGSVALPPDEAVRAVSELAVAGVAGGAVYDGLVALAARSAGITLLTCDRRAIGTYAKLKTDIRII</sequence>
<dbReference type="Proteomes" id="UP000703720">
    <property type="component" value="Unassembled WGS sequence"/>
</dbReference>
<feature type="binding site" evidence="6">
    <location>
        <position position="103"/>
    </location>
    <ligand>
        <name>Mg(2+)</name>
        <dbReference type="ChEBI" id="CHEBI:18420"/>
    </ligand>
</feature>
<feature type="binding site" evidence="6">
    <location>
        <position position="10"/>
    </location>
    <ligand>
        <name>Mg(2+)</name>
        <dbReference type="ChEBI" id="CHEBI:18420"/>
    </ligand>
</feature>
<evidence type="ECO:0000256" key="1">
    <source>
        <dbReference type="ARBA" id="ARBA00022649"/>
    </source>
</evidence>
<evidence type="ECO:0000259" key="7">
    <source>
        <dbReference type="Pfam" id="PF01850"/>
    </source>
</evidence>
<dbReference type="InterPro" id="IPR022907">
    <property type="entry name" value="VapC_family"/>
</dbReference>
<reference evidence="8 9" key="1">
    <citation type="submission" date="2021-03" db="EMBL/GenBank/DDBJ databases">
        <title>Sequencing the genomes of 1000 actinobacteria strains.</title>
        <authorList>
            <person name="Klenk H.-P."/>
        </authorList>
    </citation>
    <scope>NUCLEOTIDE SEQUENCE [LARGE SCALE GENOMIC DNA]</scope>
    <source>
        <strain evidence="8 9">DSM 13468</strain>
    </source>
</reference>
<evidence type="ECO:0000313" key="8">
    <source>
        <dbReference type="EMBL" id="MBP2377167.1"/>
    </source>
</evidence>
<protein>
    <recommendedName>
        <fullName evidence="6">Ribonuclease VapC</fullName>
        <shortName evidence="6">RNase VapC</shortName>
        <ecNumber evidence="6">3.1.-.-</ecNumber>
    </recommendedName>
    <alternativeName>
        <fullName evidence="6">Toxin VapC</fullName>
    </alternativeName>
</protein>
<dbReference type="Gene3D" id="3.40.50.1010">
    <property type="entry name" value="5'-nuclease"/>
    <property type="match status" value="1"/>
</dbReference>
<comment type="cofactor">
    <cofactor evidence="6">
        <name>Mg(2+)</name>
        <dbReference type="ChEBI" id="CHEBI:18420"/>
    </cofactor>
</comment>
<evidence type="ECO:0000256" key="6">
    <source>
        <dbReference type="HAMAP-Rule" id="MF_00265"/>
    </source>
</evidence>
<keyword evidence="2 6" id="KW-0540">Nuclease</keyword>
<dbReference type="SUPFAM" id="SSF88723">
    <property type="entry name" value="PIN domain-like"/>
    <property type="match status" value="1"/>
</dbReference>
<accession>A0ABS4WLT4</accession>
<dbReference type="Pfam" id="PF01850">
    <property type="entry name" value="PIN"/>
    <property type="match status" value="1"/>
</dbReference>
<keyword evidence="4 6" id="KW-0378">Hydrolase</keyword>
<dbReference type="EC" id="3.1.-.-" evidence="6"/>
<comment type="caution">
    <text evidence="8">The sequence shown here is derived from an EMBL/GenBank/DDBJ whole genome shotgun (WGS) entry which is preliminary data.</text>
</comment>
<dbReference type="InterPro" id="IPR002716">
    <property type="entry name" value="PIN_dom"/>
</dbReference>
<proteinExistence type="inferred from homology"/>
<dbReference type="EMBL" id="JAGIOA010000001">
    <property type="protein sequence ID" value="MBP2377167.1"/>
    <property type="molecule type" value="Genomic_DNA"/>
</dbReference>
<keyword evidence="3 6" id="KW-0479">Metal-binding</keyword>
<evidence type="ECO:0000256" key="4">
    <source>
        <dbReference type="ARBA" id="ARBA00022801"/>
    </source>
</evidence>
<evidence type="ECO:0000256" key="5">
    <source>
        <dbReference type="ARBA" id="ARBA00022842"/>
    </source>
</evidence>
<dbReference type="HAMAP" id="MF_00265">
    <property type="entry name" value="VapC_Nob1"/>
    <property type="match status" value="1"/>
</dbReference>
<evidence type="ECO:0000313" key="9">
    <source>
        <dbReference type="Proteomes" id="UP000703720"/>
    </source>
</evidence>
<feature type="domain" description="PIN" evidence="7">
    <location>
        <begin position="8"/>
        <end position="123"/>
    </location>
</feature>
<keyword evidence="1 6" id="KW-1277">Toxin-antitoxin system</keyword>
<comment type="function">
    <text evidence="6">Toxic component of a toxin-antitoxin (TA) system. An RNase.</text>
</comment>